<dbReference type="EMBL" id="VNJI01000016">
    <property type="protein sequence ID" value="TVY09172.1"/>
    <property type="molecule type" value="Genomic_DNA"/>
</dbReference>
<dbReference type="OrthoDB" id="2649545at2"/>
<dbReference type="PROSITE" id="PS51677">
    <property type="entry name" value="NODB"/>
    <property type="match status" value="1"/>
</dbReference>
<dbReference type="RefSeq" id="WP_144847877.1">
    <property type="nucleotide sequence ID" value="NZ_VNJI01000016.1"/>
</dbReference>
<name>A0A559KAM0_9BACL</name>
<dbReference type="AlphaFoldDB" id="A0A559KAM0"/>
<dbReference type="GO" id="GO:0016810">
    <property type="term" value="F:hydrolase activity, acting on carbon-nitrogen (but not peptide) bonds"/>
    <property type="evidence" value="ECO:0007669"/>
    <property type="project" value="InterPro"/>
</dbReference>
<dbReference type="PANTHER" id="PTHR10587">
    <property type="entry name" value="GLYCOSYL TRANSFERASE-RELATED"/>
    <property type="match status" value="1"/>
</dbReference>
<dbReference type="InterPro" id="IPR002509">
    <property type="entry name" value="NODB_dom"/>
</dbReference>
<keyword evidence="4" id="KW-1185">Reference proteome</keyword>
<feature type="domain" description="NodB homology" evidence="2">
    <location>
        <begin position="38"/>
        <end position="224"/>
    </location>
</feature>
<proteinExistence type="predicted"/>
<sequence>MNLVIGYMIGALAVYSVIPTMLIRLFGVGVYRKGDGGRLIALTFDDGPDPLYTSQLLDLLQRYGISSTFFVLGSSAERHPELIKRMHREGHLIGIHNYEHKANALMTPKRVMRQLSRSVEAVERITGVKPEFYRPPWGVINIFDFLLLRRFRFILWSIIVGDWSSRGGKHKIKSRLESKLKDGAVIVLHDSGQTLGADQDAPSHMLQALEEFVREALAKGYSFLRVDEKMKLEVKAKQHKRGYYRRILAYLWHKSDEIFHHCFGVKPIRHANPPFFLYRVRRYLGGDLELADQSTLRRGDQVMELHFNNAMLVRLVSESRSLVQVAVQMLQMVRQALPYMAEILAQDPRYSEVKAIYGITMIHRGAERLGFTVMNLPEGWFSTLTRMYLRAQLSAIHPEGRLRLKGKQDVLIPKLVVLSVQALKQQYPISTEENERECSCLS</sequence>
<evidence type="ECO:0000313" key="3">
    <source>
        <dbReference type="EMBL" id="TVY09172.1"/>
    </source>
</evidence>
<reference evidence="3 4" key="1">
    <citation type="submission" date="2019-07" db="EMBL/GenBank/DDBJ databases">
        <authorList>
            <person name="Kim J."/>
        </authorList>
    </citation>
    <scope>NUCLEOTIDE SEQUENCE [LARGE SCALE GENOMIC DNA]</scope>
    <source>
        <strain evidence="3 4">JC52</strain>
    </source>
</reference>
<comment type="caution">
    <text evidence="3">The sequence shown here is derived from an EMBL/GenBank/DDBJ whole genome shotgun (WGS) entry which is preliminary data.</text>
</comment>
<keyword evidence="1" id="KW-0472">Membrane</keyword>
<dbReference type="InterPro" id="IPR054467">
    <property type="entry name" value="YkoP-like_dom"/>
</dbReference>
<dbReference type="GO" id="GO:0005975">
    <property type="term" value="P:carbohydrate metabolic process"/>
    <property type="evidence" value="ECO:0007669"/>
    <property type="project" value="InterPro"/>
</dbReference>
<gene>
    <name evidence="3" type="ORF">FPZ49_14615</name>
</gene>
<evidence type="ECO:0000256" key="1">
    <source>
        <dbReference type="SAM" id="Phobius"/>
    </source>
</evidence>
<dbReference type="Gene3D" id="3.20.20.370">
    <property type="entry name" value="Glycoside hydrolase/deacetylase"/>
    <property type="match status" value="1"/>
</dbReference>
<organism evidence="3 4">
    <name type="scientific">Paenibacillus cremeus</name>
    <dbReference type="NCBI Taxonomy" id="2163881"/>
    <lineage>
        <taxon>Bacteria</taxon>
        <taxon>Bacillati</taxon>
        <taxon>Bacillota</taxon>
        <taxon>Bacilli</taxon>
        <taxon>Bacillales</taxon>
        <taxon>Paenibacillaceae</taxon>
        <taxon>Paenibacillus</taxon>
    </lineage>
</organism>
<dbReference type="Proteomes" id="UP000317036">
    <property type="component" value="Unassembled WGS sequence"/>
</dbReference>
<evidence type="ECO:0000313" key="4">
    <source>
        <dbReference type="Proteomes" id="UP000317036"/>
    </source>
</evidence>
<protein>
    <submittedName>
        <fullName evidence="3">Polysaccharide deacetylase family protein</fullName>
    </submittedName>
</protein>
<evidence type="ECO:0000259" key="2">
    <source>
        <dbReference type="PROSITE" id="PS51677"/>
    </source>
</evidence>
<accession>A0A559KAM0</accession>
<dbReference type="InterPro" id="IPR050248">
    <property type="entry name" value="Polysacc_deacetylase_ArnD"/>
</dbReference>
<dbReference type="Pfam" id="PF01522">
    <property type="entry name" value="Polysacc_deac_1"/>
    <property type="match status" value="1"/>
</dbReference>
<dbReference type="SUPFAM" id="SSF88713">
    <property type="entry name" value="Glycoside hydrolase/deacetylase"/>
    <property type="match status" value="1"/>
</dbReference>
<dbReference type="Pfam" id="PF22790">
    <property type="entry name" value="YkoP"/>
    <property type="match status" value="1"/>
</dbReference>
<feature type="transmembrane region" description="Helical" evidence="1">
    <location>
        <begin position="6"/>
        <end position="31"/>
    </location>
</feature>
<keyword evidence="1" id="KW-1133">Transmembrane helix</keyword>
<keyword evidence="1" id="KW-0812">Transmembrane</keyword>
<dbReference type="InterPro" id="IPR011330">
    <property type="entry name" value="Glyco_hydro/deAcase_b/a-brl"/>
</dbReference>
<dbReference type="CDD" id="cd10959">
    <property type="entry name" value="CE4_NodB_like_3"/>
    <property type="match status" value="1"/>
</dbReference>